<protein>
    <submittedName>
        <fullName evidence="3">Uncharacterized protein</fullName>
    </submittedName>
</protein>
<feature type="region of interest" description="Disordered" evidence="2">
    <location>
        <begin position="295"/>
        <end position="320"/>
    </location>
</feature>
<accession>A0AAD1XB03</accession>
<dbReference type="EMBL" id="CAMPGE010005037">
    <property type="protein sequence ID" value="CAI2363885.1"/>
    <property type="molecule type" value="Genomic_DNA"/>
</dbReference>
<dbReference type="Proteomes" id="UP001295684">
    <property type="component" value="Unassembled WGS sequence"/>
</dbReference>
<dbReference type="InterPro" id="IPR002048">
    <property type="entry name" value="EF_hand_dom"/>
</dbReference>
<dbReference type="GO" id="GO:0005509">
    <property type="term" value="F:calcium ion binding"/>
    <property type="evidence" value="ECO:0007669"/>
    <property type="project" value="InterPro"/>
</dbReference>
<keyword evidence="1" id="KW-0106">Calcium</keyword>
<evidence type="ECO:0000313" key="4">
    <source>
        <dbReference type="Proteomes" id="UP001295684"/>
    </source>
</evidence>
<dbReference type="InterPro" id="IPR018247">
    <property type="entry name" value="EF_Hand_1_Ca_BS"/>
</dbReference>
<feature type="compositionally biased region" description="Polar residues" evidence="2">
    <location>
        <begin position="549"/>
        <end position="560"/>
    </location>
</feature>
<feature type="compositionally biased region" description="Basic residues" evidence="2">
    <location>
        <begin position="533"/>
        <end position="545"/>
    </location>
</feature>
<dbReference type="InterPro" id="IPR011992">
    <property type="entry name" value="EF-hand-dom_pair"/>
</dbReference>
<feature type="region of interest" description="Disordered" evidence="2">
    <location>
        <begin position="372"/>
        <end position="391"/>
    </location>
</feature>
<evidence type="ECO:0000256" key="1">
    <source>
        <dbReference type="ARBA" id="ARBA00022837"/>
    </source>
</evidence>
<organism evidence="3 4">
    <name type="scientific">Euplotes crassus</name>
    <dbReference type="NCBI Taxonomy" id="5936"/>
    <lineage>
        <taxon>Eukaryota</taxon>
        <taxon>Sar</taxon>
        <taxon>Alveolata</taxon>
        <taxon>Ciliophora</taxon>
        <taxon>Intramacronucleata</taxon>
        <taxon>Spirotrichea</taxon>
        <taxon>Hypotrichia</taxon>
        <taxon>Euplotida</taxon>
        <taxon>Euplotidae</taxon>
        <taxon>Moneuplotes</taxon>
    </lineage>
</organism>
<proteinExistence type="predicted"/>
<feature type="compositionally biased region" description="Acidic residues" evidence="2">
    <location>
        <begin position="378"/>
        <end position="391"/>
    </location>
</feature>
<comment type="caution">
    <text evidence="3">The sequence shown here is derived from an EMBL/GenBank/DDBJ whole genome shotgun (WGS) entry which is preliminary data.</text>
</comment>
<gene>
    <name evidence="3" type="ORF">ECRASSUSDP1_LOCUS5225</name>
</gene>
<dbReference type="Gene3D" id="1.10.238.10">
    <property type="entry name" value="EF-hand"/>
    <property type="match status" value="1"/>
</dbReference>
<sequence>MSKNVTIAPFQITKKSPSGLKEYIVKSNHPTLKKKFINKTFSKLEKDFNKIEVAEKKEILENIQGIHMQLVTLVEKIVNQERSQIFGKDILETINLNSSALKIEIQKAFTEVSQIFRHLLRSMVKLEPDNNVVVNSLNSIWEIVTYFLDTTLDVNTREVETAIQKIKDEYLQKKQSINDFELKNNKKDEQIKIHLQRLKQENQRIGTVARDREHQLRLLSNPEGIKKYKDLLTGFNSLLQDKSKEKEKQLSAMGEVLSMIEESKLEIPKSNWDPESRSGHRISHRNLEKFMKHQETVSIHSQRNKSPLPRSERDAFTPVSSRNKLSFHKIASERIDNQNQLLDHESEITEDRRLTIEKVNRIAKKSMFRKPDLINDSDTSDNEAEGEGDDNELLSEINTEVQKAMRQADISRFKENLEKRKKEMVEYERRKELTKSMSILECRKDPDINKQITSFALELQILECLRIIKGKGKNREDKEVQTTQYKYLPNDVTVDIDYDNLDDRKEIIAIRQIVLPPRRNSNDSEMDEDEKISKRRKRRKRKKMITKGSVISNSTRSNYGVHSKHTMANEPGSLDPIDDQEFYEYEEEEESESEFEKSDFEPIEEDIQIRPNDDKDTKKRKLREAYFRLAKQASNAADYDIIDKKPENAGPTKNNPLIEILEVDLNLNEKILPMPEGTLYKSVENTLDERLFKEMEWILSGDQNLLNMPLNKFFYDQLLMNYGLKKLAIKNIQSLCQGLISVSKKNYPYASIITRILGFEYPFEKDEIDVVLRSRIIFNEAQTQWRTNCIEKGIRIKDDQLFNIKTGGDCNIFSLLDFLSRVLDKEGGQKIIPKIVPSLLHNSTMLKEVRFKLMVEFSLMKICLKMNKLGKDVKGMFEALDVNNDKVLEPLEMINGLKNRFGIFFSDEEMASMLQFIDADFSGDIDLKEFTTKITMGNSILNKLQHNFAADPKKRNLFIINKADFINSILKEYRIRKMKDLEMIERDFDRLDKKKRGEIGLRHFKKYLNEDHTLTPEKIQEFIEGSDSNFKCTKSEFVEWVFKNGIYGCGKEYLGSYIFSQNYGKLKVVQKKDKYNL</sequence>
<dbReference type="CDD" id="cd00051">
    <property type="entry name" value="EFh"/>
    <property type="match status" value="1"/>
</dbReference>
<evidence type="ECO:0000313" key="3">
    <source>
        <dbReference type="EMBL" id="CAI2363885.1"/>
    </source>
</evidence>
<dbReference type="AlphaFoldDB" id="A0AAD1XB03"/>
<feature type="compositionally biased region" description="Polar residues" evidence="2">
    <location>
        <begin position="296"/>
        <end position="305"/>
    </location>
</feature>
<feature type="region of interest" description="Disordered" evidence="2">
    <location>
        <begin position="518"/>
        <end position="615"/>
    </location>
</feature>
<dbReference type="SUPFAM" id="SSF47473">
    <property type="entry name" value="EF-hand"/>
    <property type="match status" value="1"/>
</dbReference>
<name>A0AAD1XB03_EUPCR</name>
<keyword evidence="4" id="KW-1185">Reference proteome</keyword>
<evidence type="ECO:0000256" key="2">
    <source>
        <dbReference type="SAM" id="MobiDB-lite"/>
    </source>
</evidence>
<feature type="compositionally biased region" description="Acidic residues" evidence="2">
    <location>
        <begin position="576"/>
        <end position="593"/>
    </location>
</feature>
<dbReference type="PROSITE" id="PS00018">
    <property type="entry name" value="EF_HAND_1"/>
    <property type="match status" value="1"/>
</dbReference>
<reference evidence="3" key="1">
    <citation type="submission" date="2023-07" db="EMBL/GenBank/DDBJ databases">
        <authorList>
            <consortium name="AG Swart"/>
            <person name="Singh M."/>
            <person name="Singh A."/>
            <person name="Seah K."/>
            <person name="Emmerich C."/>
        </authorList>
    </citation>
    <scope>NUCLEOTIDE SEQUENCE</scope>
    <source>
        <strain evidence="3">DP1</strain>
    </source>
</reference>